<dbReference type="Pfam" id="PF00147">
    <property type="entry name" value="Fibrinogen_C"/>
    <property type="match status" value="1"/>
</dbReference>
<dbReference type="PROSITE" id="PS50006">
    <property type="entry name" value="FHA_DOMAIN"/>
    <property type="match status" value="1"/>
</dbReference>
<dbReference type="AlphaFoldDB" id="A0A6F9DCX4"/>
<dbReference type="PANTHER" id="PTHR19143">
    <property type="entry name" value="FIBRINOGEN/TENASCIN/ANGIOPOEITIN"/>
    <property type="match status" value="1"/>
</dbReference>
<dbReference type="SMART" id="SM00186">
    <property type="entry name" value="FBG"/>
    <property type="match status" value="1"/>
</dbReference>
<dbReference type="GO" id="GO:0005615">
    <property type="term" value="C:extracellular space"/>
    <property type="evidence" value="ECO:0007669"/>
    <property type="project" value="TreeGrafter"/>
</dbReference>
<evidence type="ECO:0000259" key="3">
    <source>
        <dbReference type="PROSITE" id="PS50006"/>
    </source>
</evidence>
<dbReference type="Gene3D" id="3.90.215.10">
    <property type="entry name" value="Gamma Fibrinogen, chain A, domain 1"/>
    <property type="match status" value="1"/>
</dbReference>
<proteinExistence type="evidence at transcript level"/>
<dbReference type="InterPro" id="IPR002181">
    <property type="entry name" value="Fibrinogen_a/b/g_C_dom"/>
</dbReference>
<gene>
    <name evidence="5" type="primary">Fcn1-004</name>
</gene>
<feature type="region of interest" description="Disordered" evidence="1">
    <location>
        <begin position="140"/>
        <end position="163"/>
    </location>
</feature>
<reference evidence="5" key="1">
    <citation type="submission" date="2020-04" db="EMBL/GenBank/DDBJ databases">
        <authorList>
            <person name="Neveu A P."/>
        </authorList>
    </citation>
    <scope>NUCLEOTIDE SEQUENCE</scope>
    <source>
        <tissue evidence="5">Whole embryo</tissue>
    </source>
</reference>
<evidence type="ECO:0000256" key="2">
    <source>
        <dbReference type="SAM" id="Phobius"/>
    </source>
</evidence>
<accession>A0A6F9DCX4</accession>
<organism evidence="5">
    <name type="scientific">Phallusia mammillata</name>
    <dbReference type="NCBI Taxonomy" id="59560"/>
    <lineage>
        <taxon>Eukaryota</taxon>
        <taxon>Metazoa</taxon>
        <taxon>Chordata</taxon>
        <taxon>Tunicata</taxon>
        <taxon>Ascidiacea</taxon>
        <taxon>Phlebobranchia</taxon>
        <taxon>Ascidiidae</taxon>
        <taxon>Phallusia</taxon>
    </lineage>
</organism>
<dbReference type="CDD" id="cd00087">
    <property type="entry name" value="FReD"/>
    <property type="match status" value="1"/>
</dbReference>
<name>A0A6F9DCX4_9ASCI</name>
<dbReference type="NCBIfam" id="NF040941">
    <property type="entry name" value="GGGWT_bact"/>
    <property type="match status" value="1"/>
</dbReference>
<dbReference type="InterPro" id="IPR000253">
    <property type="entry name" value="FHA_dom"/>
</dbReference>
<evidence type="ECO:0000313" key="5">
    <source>
        <dbReference type="EMBL" id="CAB3245506.1"/>
    </source>
</evidence>
<dbReference type="SUPFAM" id="SSF56496">
    <property type="entry name" value="Fibrinogen C-terminal domain-like"/>
    <property type="match status" value="1"/>
</dbReference>
<dbReference type="InterPro" id="IPR014716">
    <property type="entry name" value="Fibrinogen_a/b/g_C_1"/>
</dbReference>
<feature type="compositionally biased region" description="Polar residues" evidence="1">
    <location>
        <begin position="145"/>
        <end position="163"/>
    </location>
</feature>
<keyword evidence="2" id="KW-1133">Transmembrane helix</keyword>
<feature type="domain" description="Fibrinogen C-terminal" evidence="4">
    <location>
        <begin position="193"/>
        <end position="409"/>
    </location>
</feature>
<dbReference type="PROSITE" id="PS51406">
    <property type="entry name" value="FIBRINOGEN_C_2"/>
    <property type="match status" value="1"/>
</dbReference>
<feature type="transmembrane region" description="Helical" evidence="2">
    <location>
        <begin position="104"/>
        <end position="128"/>
    </location>
</feature>
<keyword evidence="2" id="KW-0812">Transmembrane</keyword>
<evidence type="ECO:0000256" key="1">
    <source>
        <dbReference type="SAM" id="MobiDB-lite"/>
    </source>
</evidence>
<dbReference type="InterPro" id="IPR050373">
    <property type="entry name" value="Fibrinogen_C-term_domain"/>
</dbReference>
<feature type="domain" description="FHA" evidence="3">
    <location>
        <begin position="282"/>
        <end position="336"/>
    </location>
</feature>
<dbReference type="EMBL" id="LR785137">
    <property type="protein sequence ID" value="CAB3245506.1"/>
    <property type="molecule type" value="mRNA"/>
</dbReference>
<keyword evidence="2" id="KW-0472">Membrane</keyword>
<protein>
    <submittedName>
        <fullName evidence="5">Ficolin-1-like</fullName>
    </submittedName>
</protein>
<dbReference type="InterPro" id="IPR036056">
    <property type="entry name" value="Fibrinogen-like_C"/>
</dbReference>
<evidence type="ECO:0000259" key="4">
    <source>
        <dbReference type="PROSITE" id="PS51406"/>
    </source>
</evidence>
<sequence length="409" mass="46235">MFVFYCYDLVCAKLYTERSFKYSVYDKVSRQGHLVYGFVIPVLSATTGLVKVEMSTADTGFGGTCSPTGHSDSYLLLQSQTSSQRSQKRVSSCKTLKDWGLKSALQVVLCVFALIALFLITTALFLIYSTKSDDRASPHFKFESNKMSPTSSFTSQTEGATSTPCRIHIASTTQSLGLVTTHQPNAEPRSCNYPSHEFPTSCQDVRKQTNTSGVFTIYPFRDDVYKALGVYCDQMTDGGNWMVIQRRVDNLVNFQRNWAWYKSGFGDLSGNFWLGLENLHKLTINRNYELRIDMIDFDNVQTYHVTYRHFSISTEATNYTLNVAGFSGTPSDGLRYHSGKPFSTYDRDNDQLNGHCAKGHKSGWWHGGGTYCLSSNLNGIYQTSRSYTWSGIVWPKHHSLKRVEMKIRT</sequence>